<comment type="caution">
    <text evidence="2">The sequence shown here is derived from an EMBL/GenBank/DDBJ whole genome shotgun (WGS) entry which is preliminary data.</text>
</comment>
<proteinExistence type="predicted"/>
<evidence type="ECO:0000313" key="3">
    <source>
        <dbReference type="Proteomes" id="UP001243330"/>
    </source>
</evidence>
<evidence type="ECO:0000313" key="2">
    <source>
        <dbReference type="EMBL" id="KAK1838010.1"/>
    </source>
</evidence>
<reference evidence="2" key="1">
    <citation type="submission" date="2023-01" db="EMBL/GenBank/DDBJ databases">
        <title>Colletotrichum chrysophilum M932 genome sequence.</title>
        <authorList>
            <person name="Baroncelli R."/>
        </authorList>
    </citation>
    <scope>NUCLEOTIDE SEQUENCE</scope>
    <source>
        <strain evidence="2">M932</strain>
    </source>
</reference>
<feature type="region of interest" description="Disordered" evidence="1">
    <location>
        <begin position="1"/>
        <end position="32"/>
    </location>
</feature>
<gene>
    <name evidence="2" type="ORF">CCHR01_19367</name>
</gene>
<dbReference type="Proteomes" id="UP001243330">
    <property type="component" value="Unassembled WGS sequence"/>
</dbReference>
<evidence type="ECO:0000256" key="1">
    <source>
        <dbReference type="SAM" id="MobiDB-lite"/>
    </source>
</evidence>
<name>A0AAD8ZYR4_9PEZI</name>
<protein>
    <submittedName>
        <fullName evidence="2">Uncharacterized protein</fullName>
    </submittedName>
</protein>
<keyword evidence="3" id="KW-1185">Reference proteome</keyword>
<sequence length="131" mass="14342">MDTTLVLMRSPPPPQHHGRRNSTVRSSSTPSILQKPGRLLVMTTTTTTVAVAIAANDPFFSRPIIPPCPIPPPVHTLHPSLSHPHTKLSRPLVSFSPLPCRANITNAHPLPMQTELSLSRARHGILVRRNP</sequence>
<dbReference type="AlphaFoldDB" id="A0AAD8ZYR4"/>
<feature type="compositionally biased region" description="Polar residues" evidence="1">
    <location>
        <begin position="23"/>
        <end position="32"/>
    </location>
</feature>
<accession>A0AAD8ZYR4</accession>
<dbReference type="EMBL" id="JAQOWY010000935">
    <property type="protein sequence ID" value="KAK1838010.1"/>
    <property type="molecule type" value="Genomic_DNA"/>
</dbReference>
<organism evidence="2 3">
    <name type="scientific">Colletotrichum chrysophilum</name>
    <dbReference type="NCBI Taxonomy" id="1836956"/>
    <lineage>
        <taxon>Eukaryota</taxon>
        <taxon>Fungi</taxon>
        <taxon>Dikarya</taxon>
        <taxon>Ascomycota</taxon>
        <taxon>Pezizomycotina</taxon>
        <taxon>Sordariomycetes</taxon>
        <taxon>Hypocreomycetidae</taxon>
        <taxon>Glomerellales</taxon>
        <taxon>Glomerellaceae</taxon>
        <taxon>Colletotrichum</taxon>
        <taxon>Colletotrichum gloeosporioides species complex</taxon>
    </lineage>
</organism>